<dbReference type="Pfam" id="PF00076">
    <property type="entry name" value="RRM_1"/>
    <property type="match status" value="4"/>
</dbReference>
<dbReference type="EMBL" id="CM007374">
    <property type="protein sequence ID" value="OIV97647.1"/>
    <property type="molecule type" value="Genomic_DNA"/>
</dbReference>
<dbReference type="InterPro" id="IPR035979">
    <property type="entry name" value="RBD_domain_sf"/>
</dbReference>
<dbReference type="SMART" id="SM00361">
    <property type="entry name" value="RRM_1"/>
    <property type="match status" value="4"/>
</dbReference>
<accession>A0A4P1QY67</accession>
<evidence type="ECO:0000313" key="14">
    <source>
        <dbReference type="EMBL" id="OIV97647.1"/>
    </source>
</evidence>
<dbReference type="STRING" id="3871.A0A4P1QY67"/>
<evidence type="ECO:0000259" key="12">
    <source>
        <dbReference type="PROSITE" id="PS50102"/>
    </source>
</evidence>
<evidence type="ECO:0000256" key="11">
    <source>
        <dbReference type="SAM" id="MobiDB-lite"/>
    </source>
</evidence>
<evidence type="ECO:0000256" key="9">
    <source>
        <dbReference type="PROSITE-ProRule" id="PRU00176"/>
    </source>
</evidence>
<dbReference type="PROSITE" id="PS51309">
    <property type="entry name" value="PABC"/>
    <property type="match status" value="1"/>
</dbReference>
<dbReference type="GO" id="GO:1990904">
    <property type="term" value="C:ribonucleoprotein complex"/>
    <property type="evidence" value="ECO:0007669"/>
    <property type="project" value="InterPro"/>
</dbReference>
<evidence type="ECO:0000256" key="5">
    <source>
        <dbReference type="ARBA" id="ARBA00022737"/>
    </source>
</evidence>
<evidence type="ECO:0000256" key="3">
    <source>
        <dbReference type="ARBA" id="ARBA00008557"/>
    </source>
</evidence>
<sequence length="631" mass="70230">MEQLPETPNTESENPRLILPESLYIWRVDKNVTDSQLFDRFNQVAQVASVDICRDLTTGKSLGYAYVNFHNYQDATKALNELNNTLLNDKPIRIVYSSRDDERRKNAATIFVKNLDKGLHYTQLYELCSNFGNIISCKIAKEPSGKSKGYGYVQFENEESAQNTIDNLNRKRIKGKQVSVSHFVPKEDRETVFSIDTSKVTELYVKNLSKWLTEVELESVFGEYGTIANAIVMRNADGSSKCFGFVHFENPDSAAKALKALNGMKFDGKKLYVRKAMDKSERELEMKNAFDRVMQEIAEKKDYVNLYIKNLPYSITDEKLKEMFSQFGRITSYRVLRDHHGISRGYGFVEFSTPEEANQVICAMNGKIISGRRLGVSLAQKKELGRSNLQAQFSQMRPVTMAPPASEAPHIPLNPPRAPAAEPQFLSGLATPGYIPEVGFGYQLTEMRTGGAPVPNFFIPLVQPGPHDPLSGGGQGSGTLQQSKKKPPMLFQQVLSRSLDNWLSSIHNTQDAPWPAVAGGMPHVPYDMGGLPIGDALGQPMATQSMSTALANASAERQRAMLGQALYPLVRNLEPDSAEKITGMILEMDEPEVLLHLIVSPDALKEKVAEAMDLLQCHAAPEDQLASLHMN</sequence>
<dbReference type="Gene3D" id="3.30.70.330">
    <property type="match status" value="4"/>
</dbReference>
<comment type="function">
    <text evidence="8">Binds the poly(A) tail of mRNA. Appears to be an important mediator of the multiple roles of the poly(A) tail in mRNA biogenesis, stability and translation.</text>
</comment>
<dbReference type="Pfam" id="PF00658">
    <property type="entry name" value="MLLE"/>
    <property type="match status" value="1"/>
</dbReference>
<dbReference type="SUPFAM" id="SSF63570">
    <property type="entry name" value="PABC (PABP) domain"/>
    <property type="match status" value="1"/>
</dbReference>
<dbReference type="SUPFAM" id="SSF54928">
    <property type="entry name" value="RNA-binding domain, RBD"/>
    <property type="match status" value="3"/>
</dbReference>
<dbReference type="GO" id="GO:0003723">
    <property type="term" value="F:RNA binding"/>
    <property type="evidence" value="ECO:0007669"/>
    <property type="project" value="UniProtKB-UniRule"/>
</dbReference>
<keyword evidence="4 10" id="KW-0963">Cytoplasm</keyword>
<comment type="similarity">
    <text evidence="3 10">Belongs to the polyadenylate-binding protein type-1 family.</text>
</comment>
<protein>
    <recommendedName>
        <fullName evidence="10">Polyadenylate-binding protein</fullName>
        <shortName evidence="10">PABP</shortName>
    </recommendedName>
</protein>
<keyword evidence="5" id="KW-0677">Repeat</keyword>
<dbReference type="InterPro" id="IPR003954">
    <property type="entry name" value="RRM_euk-type"/>
</dbReference>
<reference evidence="14 15" key="1">
    <citation type="journal article" date="2017" name="Plant Biotechnol. J.">
        <title>A comprehensive draft genome sequence for lupin (Lupinus angustifolius), an emerging health food: insights into plant-microbe interactions and legume evolution.</title>
        <authorList>
            <person name="Hane J.K."/>
            <person name="Ming Y."/>
            <person name="Kamphuis L.G."/>
            <person name="Nelson M.N."/>
            <person name="Garg G."/>
            <person name="Atkins C.A."/>
            <person name="Bayer P.E."/>
            <person name="Bravo A."/>
            <person name="Bringans S."/>
            <person name="Cannon S."/>
            <person name="Edwards D."/>
            <person name="Foley R."/>
            <person name="Gao L.L."/>
            <person name="Harrison M.J."/>
            <person name="Huang W."/>
            <person name="Hurgobin B."/>
            <person name="Li S."/>
            <person name="Liu C.W."/>
            <person name="McGrath A."/>
            <person name="Morahan G."/>
            <person name="Murray J."/>
            <person name="Weller J."/>
            <person name="Jian J."/>
            <person name="Singh K.B."/>
        </authorList>
    </citation>
    <scope>NUCLEOTIDE SEQUENCE [LARGE SCALE GENOMIC DNA]</scope>
    <source>
        <strain evidence="15">cv. Tanjil</strain>
        <tissue evidence="14">Whole plant</tissue>
    </source>
</reference>
<dbReference type="SMART" id="SM00360">
    <property type="entry name" value="RRM"/>
    <property type="match status" value="4"/>
</dbReference>
<evidence type="ECO:0000256" key="6">
    <source>
        <dbReference type="ARBA" id="ARBA00022884"/>
    </source>
</evidence>
<feature type="domain" description="RRM" evidence="12">
    <location>
        <begin position="21"/>
        <end position="99"/>
    </location>
</feature>
<dbReference type="InterPro" id="IPR012677">
    <property type="entry name" value="Nucleotide-bd_a/b_plait_sf"/>
</dbReference>
<feature type="domain" description="RRM" evidence="12">
    <location>
        <begin position="304"/>
        <end position="381"/>
    </location>
</feature>
<feature type="region of interest" description="Disordered" evidence="11">
    <location>
        <begin position="464"/>
        <end position="486"/>
    </location>
</feature>
<proteinExistence type="inferred from homology"/>
<evidence type="ECO:0000256" key="1">
    <source>
        <dbReference type="ARBA" id="ARBA00004123"/>
    </source>
</evidence>
<dbReference type="AlphaFoldDB" id="A0A4P1QY67"/>
<dbReference type="InterPro" id="IPR002004">
    <property type="entry name" value="PABP_HYD_C"/>
</dbReference>
<evidence type="ECO:0000313" key="15">
    <source>
        <dbReference type="Proteomes" id="UP000188354"/>
    </source>
</evidence>
<dbReference type="PRINTS" id="PR00961">
    <property type="entry name" value="HUDSXLRNA"/>
</dbReference>
<feature type="domain" description="PABC" evidence="13">
    <location>
        <begin position="542"/>
        <end position="620"/>
    </location>
</feature>
<dbReference type="GO" id="GO:0005737">
    <property type="term" value="C:cytoplasm"/>
    <property type="evidence" value="ECO:0007669"/>
    <property type="project" value="UniProtKB-SubCell"/>
</dbReference>
<dbReference type="InterPro" id="IPR002343">
    <property type="entry name" value="Hud_Sxl_RNA"/>
</dbReference>
<keyword evidence="6 9" id="KW-0694">RNA-binding</keyword>
<dbReference type="InterPro" id="IPR000504">
    <property type="entry name" value="RRM_dom"/>
</dbReference>
<dbReference type="Gramene" id="OIV97647">
    <property type="protein sequence ID" value="OIV97647"/>
    <property type="gene ID" value="TanjilG_12404"/>
</dbReference>
<dbReference type="Proteomes" id="UP000188354">
    <property type="component" value="Chromosome LG14"/>
</dbReference>
<comment type="subcellular location">
    <subcellularLocation>
        <location evidence="2 10">Cytoplasm</location>
    </subcellularLocation>
    <subcellularLocation>
        <location evidence="1">Nucleus</location>
    </subcellularLocation>
</comment>
<evidence type="ECO:0000256" key="10">
    <source>
        <dbReference type="RuleBase" id="RU362004"/>
    </source>
</evidence>
<keyword evidence="7" id="KW-0539">Nucleus</keyword>
<dbReference type="PROSITE" id="PS50102">
    <property type="entry name" value="RRM"/>
    <property type="match status" value="4"/>
</dbReference>
<dbReference type="GO" id="GO:0005634">
    <property type="term" value="C:nucleus"/>
    <property type="evidence" value="ECO:0007669"/>
    <property type="project" value="UniProtKB-SubCell"/>
</dbReference>
<feature type="domain" description="RRM" evidence="12">
    <location>
        <begin position="108"/>
        <end position="185"/>
    </location>
</feature>
<gene>
    <name evidence="14" type="ORF">TanjilG_12404</name>
</gene>
<name>A0A4P1QY67_LUPAN</name>
<evidence type="ECO:0000256" key="4">
    <source>
        <dbReference type="ARBA" id="ARBA00022490"/>
    </source>
</evidence>
<dbReference type="SMART" id="SM00517">
    <property type="entry name" value="PolyA"/>
    <property type="match status" value="1"/>
</dbReference>
<dbReference type="NCBIfam" id="TIGR01628">
    <property type="entry name" value="PABP-1234"/>
    <property type="match status" value="1"/>
</dbReference>
<dbReference type="PANTHER" id="PTHR24012">
    <property type="entry name" value="RNA BINDING PROTEIN"/>
    <property type="match status" value="1"/>
</dbReference>
<dbReference type="FunFam" id="3.30.70.330:FF:000651">
    <property type="entry name" value="Poly(A) binding protein cytoplasmic 1 like"/>
    <property type="match status" value="1"/>
</dbReference>
<evidence type="ECO:0000259" key="13">
    <source>
        <dbReference type="PROSITE" id="PS51309"/>
    </source>
</evidence>
<dbReference type="InterPro" id="IPR006515">
    <property type="entry name" value="PABP_1234"/>
</dbReference>
<feature type="domain" description="RRM" evidence="12">
    <location>
        <begin position="201"/>
        <end position="278"/>
    </location>
</feature>
<dbReference type="Gene3D" id="1.10.1900.10">
    <property type="entry name" value="c-terminal domain of poly(a) binding protein"/>
    <property type="match status" value="1"/>
</dbReference>
<dbReference type="InterPro" id="IPR036053">
    <property type="entry name" value="PABP-dom"/>
</dbReference>
<organism evidence="14 15">
    <name type="scientific">Lupinus angustifolius</name>
    <name type="common">Narrow-leaved blue lupine</name>
    <dbReference type="NCBI Taxonomy" id="3871"/>
    <lineage>
        <taxon>Eukaryota</taxon>
        <taxon>Viridiplantae</taxon>
        <taxon>Streptophyta</taxon>
        <taxon>Embryophyta</taxon>
        <taxon>Tracheophyta</taxon>
        <taxon>Spermatophyta</taxon>
        <taxon>Magnoliopsida</taxon>
        <taxon>eudicotyledons</taxon>
        <taxon>Gunneridae</taxon>
        <taxon>Pentapetalae</taxon>
        <taxon>rosids</taxon>
        <taxon>fabids</taxon>
        <taxon>Fabales</taxon>
        <taxon>Fabaceae</taxon>
        <taxon>Papilionoideae</taxon>
        <taxon>50 kb inversion clade</taxon>
        <taxon>genistoids sensu lato</taxon>
        <taxon>core genistoids</taxon>
        <taxon>Genisteae</taxon>
        <taxon>Lupinus</taxon>
    </lineage>
</organism>
<evidence type="ECO:0000256" key="8">
    <source>
        <dbReference type="ARBA" id="ARBA00054110"/>
    </source>
</evidence>
<keyword evidence="15" id="KW-1185">Reference proteome</keyword>
<evidence type="ECO:0000256" key="2">
    <source>
        <dbReference type="ARBA" id="ARBA00004496"/>
    </source>
</evidence>
<evidence type="ECO:0000256" key="7">
    <source>
        <dbReference type="ARBA" id="ARBA00023242"/>
    </source>
</evidence>